<dbReference type="EMBL" id="BARU01022481">
    <property type="protein sequence ID" value="GAH57325.1"/>
    <property type="molecule type" value="Genomic_DNA"/>
</dbReference>
<dbReference type="AlphaFoldDB" id="X1HJT7"/>
<organism evidence="2">
    <name type="scientific">marine sediment metagenome</name>
    <dbReference type="NCBI Taxonomy" id="412755"/>
    <lineage>
        <taxon>unclassified sequences</taxon>
        <taxon>metagenomes</taxon>
        <taxon>ecological metagenomes</taxon>
    </lineage>
</organism>
<evidence type="ECO:0000259" key="1">
    <source>
        <dbReference type="Pfam" id="PF08281"/>
    </source>
</evidence>
<comment type="caution">
    <text evidence="2">The sequence shown here is derived from an EMBL/GenBank/DDBJ whole genome shotgun (WGS) entry which is preliminary data.</text>
</comment>
<dbReference type="GO" id="GO:0006352">
    <property type="term" value="P:DNA-templated transcription initiation"/>
    <property type="evidence" value="ECO:0007669"/>
    <property type="project" value="InterPro"/>
</dbReference>
<protein>
    <recommendedName>
        <fullName evidence="1">RNA polymerase sigma factor 70 region 4 type 2 domain-containing protein</fullName>
    </recommendedName>
</protein>
<dbReference type="Gene3D" id="1.10.10.10">
    <property type="entry name" value="Winged helix-like DNA-binding domain superfamily/Winged helix DNA-binding domain"/>
    <property type="match status" value="1"/>
</dbReference>
<proteinExistence type="predicted"/>
<reference evidence="2" key="1">
    <citation type="journal article" date="2014" name="Front. Microbiol.">
        <title>High frequency of phylogenetically diverse reductive dehalogenase-homologous genes in deep subseafloor sedimentary metagenomes.</title>
        <authorList>
            <person name="Kawai M."/>
            <person name="Futagami T."/>
            <person name="Toyoda A."/>
            <person name="Takaki Y."/>
            <person name="Nishi S."/>
            <person name="Hori S."/>
            <person name="Arai W."/>
            <person name="Tsubouchi T."/>
            <person name="Morono Y."/>
            <person name="Uchiyama I."/>
            <person name="Ito T."/>
            <person name="Fujiyama A."/>
            <person name="Inagaki F."/>
            <person name="Takami H."/>
        </authorList>
    </citation>
    <scope>NUCLEOTIDE SEQUENCE</scope>
    <source>
        <strain evidence="2">Expedition CK06-06</strain>
    </source>
</reference>
<evidence type="ECO:0000313" key="2">
    <source>
        <dbReference type="EMBL" id="GAH57325.1"/>
    </source>
</evidence>
<dbReference type="Pfam" id="PF08281">
    <property type="entry name" value="Sigma70_r4_2"/>
    <property type="match status" value="1"/>
</dbReference>
<gene>
    <name evidence="2" type="ORF">S03H2_36620</name>
</gene>
<dbReference type="SUPFAM" id="SSF88659">
    <property type="entry name" value="Sigma3 and sigma4 domains of RNA polymerase sigma factors"/>
    <property type="match status" value="1"/>
</dbReference>
<name>X1HJT7_9ZZZZ</name>
<dbReference type="GO" id="GO:0003677">
    <property type="term" value="F:DNA binding"/>
    <property type="evidence" value="ECO:0007669"/>
    <property type="project" value="InterPro"/>
</dbReference>
<dbReference type="GO" id="GO:0016987">
    <property type="term" value="F:sigma factor activity"/>
    <property type="evidence" value="ECO:0007669"/>
    <property type="project" value="InterPro"/>
</dbReference>
<dbReference type="InterPro" id="IPR036388">
    <property type="entry name" value="WH-like_DNA-bd_sf"/>
</dbReference>
<sequence length="34" mass="4073">YDEISRILSIPIGTVKSRLFRAREKLREVARRKD</sequence>
<feature type="non-terminal residue" evidence="2">
    <location>
        <position position="1"/>
    </location>
</feature>
<dbReference type="InterPro" id="IPR013249">
    <property type="entry name" value="RNA_pol_sigma70_r4_t2"/>
</dbReference>
<accession>X1HJT7</accession>
<feature type="domain" description="RNA polymerase sigma factor 70 region 4 type 2" evidence="1">
    <location>
        <begin position="1"/>
        <end position="26"/>
    </location>
</feature>
<dbReference type="InterPro" id="IPR013324">
    <property type="entry name" value="RNA_pol_sigma_r3/r4-like"/>
</dbReference>